<dbReference type="SUPFAM" id="SSF110395">
    <property type="entry name" value="CutC-like"/>
    <property type="match status" value="1"/>
</dbReference>
<protein>
    <recommendedName>
        <fullName evidence="2">PF03932 family protein CutC</fullName>
    </recommendedName>
</protein>
<dbReference type="PATRIC" id="fig|1094466.5.peg.454"/>
<comment type="subcellular location">
    <subcellularLocation>
        <location evidence="2">Cytoplasm</location>
    </subcellularLocation>
</comment>
<dbReference type="Pfam" id="PF03932">
    <property type="entry name" value="CutC"/>
    <property type="match status" value="1"/>
</dbReference>
<dbReference type="PANTHER" id="PTHR12598:SF0">
    <property type="entry name" value="COPPER HOMEOSTASIS PROTEIN CUTC HOMOLOG"/>
    <property type="match status" value="1"/>
</dbReference>
<comment type="similarity">
    <text evidence="1 2">Belongs to the CutC family.</text>
</comment>
<comment type="caution">
    <text evidence="2">Once thought to be involved in copper homeostasis, experiments in E.coli have shown this is not the case.</text>
</comment>
<dbReference type="Gene3D" id="3.20.20.380">
    <property type="entry name" value="Copper homeostasis (CutC) domain"/>
    <property type="match status" value="1"/>
</dbReference>
<dbReference type="EMBL" id="HE774682">
    <property type="protein sequence ID" value="CCG52451.1"/>
    <property type="molecule type" value="Genomic_DNA"/>
</dbReference>
<dbReference type="eggNOG" id="COG3142">
    <property type="taxonomic scope" value="Bacteria"/>
</dbReference>
<dbReference type="Proteomes" id="UP000007599">
    <property type="component" value="Chromosome I"/>
</dbReference>
<dbReference type="RefSeq" id="WP_014387595.1">
    <property type="nucleotide sequence ID" value="NC_017025.1"/>
</dbReference>
<keyword evidence="2" id="KW-0963">Cytoplasm</keyword>
<organism evidence="3 4">
    <name type="scientific">Flavobacterium indicum (strain DSM 17447 / CIP 109464 / GPTSA100-9)</name>
    <dbReference type="NCBI Taxonomy" id="1094466"/>
    <lineage>
        <taxon>Bacteria</taxon>
        <taxon>Pseudomonadati</taxon>
        <taxon>Bacteroidota</taxon>
        <taxon>Flavobacteriia</taxon>
        <taxon>Flavobacteriales</taxon>
        <taxon>Flavobacteriaceae</taxon>
        <taxon>Flavobacterium</taxon>
    </lineage>
</organism>
<dbReference type="PANTHER" id="PTHR12598">
    <property type="entry name" value="COPPER HOMEOSTASIS PROTEIN CUTC"/>
    <property type="match status" value="1"/>
</dbReference>
<reference evidence="4" key="2">
    <citation type="submission" date="2012-03" db="EMBL/GenBank/DDBJ databases">
        <title>Complete genome sequence of Flavobacterium indicum GPTSA100-9T, isolated from warm spring water.</title>
        <authorList>
            <person name="Barbier P."/>
            <person name="Houel A."/>
            <person name="Loux V."/>
            <person name="Poulain J."/>
            <person name="Bernardet J.-F."/>
            <person name="Touchon M."/>
            <person name="Duchaud E."/>
        </authorList>
    </citation>
    <scope>NUCLEOTIDE SEQUENCE [LARGE SCALE GENOMIC DNA]</scope>
    <source>
        <strain evidence="4">DSM 17447 / CIP 109464 / GPTSA100-9</strain>
    </source>
</reference>
<evidence type="ECO:0000256" key="2">
    <source>
        <dbReference type="HAMAP-Rule" id="MF_00795"/>
    </source>
</evidence>
<evidence type="ECO:0000313" key="4">
    <source>
        <dbReference type="Proteomes" id="UP000007599"/>
    </source>
</evidence>
<dbReference type="InterPro" id="IPR036822">
    <property type="entry name" value="CutC-like_dom_sf"/>
</dbReference>
<reference evidence="3 4" key="1">
    <citation type="journal article" date="2012" name="J. Bacteriol.">
        <title>Complete Genome Sequence of Flavobacterium indicum GPSTA100-9T, Isolated from Warm Spring Water.</title>
        <authorList>
            <person name="Barbier P."/>
            <person name="Houel A."/>
            <person name="Loux V."/>
            <person name="Poulain J."/>
            <person name="Bernardet J.F."/>
            <person name="Touchon M."/>
            <person name="Duchaud E."/>
        </authorList>
    </citation>
    <scope>NUCLEOTIDE SEQUENCE [LARGE SCALE GENOMIC DNA]</scope>
    <source>
        <strain evidence="4">DSM 17447 / CIP 109464 / GPTSA100-9</strain>
    </source>
</reference>
<dbReference type="OrthoDB" id="9815677at2"/>
<sequence>MKKLEIACFTNASIQIAFENGADRIELCDQMEVGGTTPSIEMVKFASKFNIPKYIMIRPRGGNFIYSDVEFQIMKKSILEFKNQNINGFVFGLLTEDFQVDIAKNKELIQLAHPLPCTFHRAFDQVIEVQQALEDCISCGFENILTSGTKKTALEGKEFIKDLIQQANNRIIIMPGGGVRSSNIEELNSFVNSNWYHSAAITDGYEIANTEEIQNLKQKLHA</sequence>
<gene>
    <name evidence="2 3" type="primary">cutC</name>
    <name evidence="3" type="ordered locus">KQS_02295</name>
</gene>
<accession>H8XQF7</accession>
<dbReference type="GO" id="GO:0005507">
    <property type="term" value="F:copper ion binding"/>
    <property type="evidence" value="ECO:0007669"/>
    <property type="project" value="TreeGrafter"/>
</dbReference>
<dbReference type="STRING" id="1094466.KQS_02295"/>
<keyword evidence="4" id="KW-1185">Reference proteome</keyword>
<dbReference type="HOGENOM" id="CLU_050555_2_0_10"/>
<name>H8XQF7_FLAIG</name>
<dbReference type="KEGG" id="fin:KQS_02295"/>
<evidence type="ECO:0000313" key="3">
    <source>
        <dbReference type="EMBL" id="CCG52451.1"/>
    </source>
</evidence>
<proteinExistence type="inferred from homology"/>
<evidence type="ECO:0000256" key="1">
    <source>
        <dbReference type="ARBA" id="ARBA00007768"/>
    </source>
</evidence>
<dbReference type="InterPro" id="IPR005627">
    <property type="entry name" value="CutC-like"/>
</dbReference>
<dbReference type="AlphaFoldDB" id="H8XQF7"/>
<dbReference type="GO" id="GO:0005737">
    <property type="term" value="C:cytoplasm"/>
    <property type="evidence" value="ECO:0007669"/>
    <property type="project" value="UniProtKB-SubCell"/>
</dbReference>
<dbReference type="HAMAP" id="MF_00795">
    <property type="entry name" value="CutC"/>
    <property type="match status" value="1"/>
</dbReference>